<proteinExistence type="predicted"/>
<reference evidence="1" key="1">
    <citation type="submission" date="2019-12" db="EMBL/GenBank/DDBJ databases">
        <title>Genome sequencing and annotation of Brassica cretica.</title>
        <authorList>
            <person name="Studholme D.J."/>
            <person name="Sarris P."/>
        </authorList>
    </citation>
    <scope>NUCLEOTIDE SEQUENCE</scope>
    <source>
        <strain evidence="1">PFS-109/04</strain>
        <tissue evidence="1">Leaf</tissue>
    </source>
</reference>
<evidence type="ECO:0000313" key="2">
    <source>
        <dbReference type="Proteomes" id="UP000712600"/>
    </source>
</evidence>
<accession>A0A8S9P387</accession>
<sequence>MPALLLVVRAPLAELSGVLSGDETLMVVRALSRAVSVRIRWWSPVKVLDDQMRSRFRFRLKLSDAQVYQLKKLISLTVVGGGFGGLDRSRLNPVKWLPLVKNGLSVKTVSLRFPV</sequence>
<evidence type="ECO:0000313" key="1">
    <source>
        <dbReference type="EMBL" id="KAF3507697.1"/>
    </source>
</evidence>
<organism evidence="1 2">
    <name type="scientific">Brassica cretica</name>
    <name type="common">Mustard</name>
    <dbReference type="NCBI Taxonomy" id="69181"/>
    <lineage>
        <taxon>Eukaryota</taxon>
        <taxon>Viridiplantae</taxon>
        <taxon>Streptophyta</taxon>
        <taxon>Embryophyta</taxon>
        <taxon>Tracheophyta</taxon>
        <taxon>Spermatophyta</taxon>
        <taxon>Magnoliopsida</taxon>
        <taxon>eudicotyledons</taxon>
        <taxon>Gunneridae</taxon>
        <taxon>Pentapetalae</taxon>
        <taxon>rosids</taxon>
        <taxon>malvids</taxon>
        <taxon>Brassicales</taxon>
        <taxon>Brassicaceae</taxon>
        <taxon>Brassiceae</taxon>
        <taxon>Brassica</taxon>
    </lineage>
</organism>
<dbReference type="Proteomes" id="UP000712600">
    <property type="component" value="Unassembled WGS sequence"/>
</dbReference>
<dbReference type="EMBL" id="QGKX02001521">
    <property type="protein sequence ID" value="KAF3507697.1"/>
    <property type="molecule type" value="Genomic_DNA"/>
</dbReference>
<name>A0A8S9P387_BRACR</name>
<protein>
    <submittedName>
        <fullName evidence="1">Uncharacterized protein</fullName>
    </submittedName>
</protein>
<gene>
    <name evidence="1" type="ORF">F2Q69_00010063</name>
</gene>
<comment type="caution">
    <text evidence="1">The sequence shown here is derived from an EMBL/GenBank/DDBJ whole genome shotgun (WGS) entry which is preliminary data.</text>
</comment>
<dbReference type="AlphaFoldDB" id="A0A8S9P387"/>